<feature type="compositionally biased region" description="Polar residues" evidence="1">
    <location>
        <begin position="158"/>
        <end position="181"/>
    </location>
</feature>
<accession>A0A833VG40</accession>
<dbReference type="InterPro" id="IPR035992">
    <property type="entry name" value="Ricin_B-like_lectins"/>
</dbReference>
<feature type="region of interest" description="Disordered" evidence="1">
    <location>
        <begin position="22"/>
        <end position="48"/>
    </location>
</feature>
<sequence>MLRGVALLSLLGFPVRPYQIKRERDREREKTSLEKGKIAHGKGKRRKKSRIKEMKALLIPQVVLLCSGLALSDVASSSPLLSRSQSTGTVLTARRPSNVIFHPSTGKCVLRTTLNAPLTLGPCNESDAWEYTPQKFLTVKGTYYCLRATGSDKPTRLSIHSSESDSQWDMNLSSNSDTKTHVSTKLENGNSLCLAVGPEDVLFASPCLNSDAQLFEFTARDKVQTLG</sequence>
<dbReference type="EMBL" id="SWLB01000006">
    <property type="protein sequence ID" value="KAF3337376.1"/>
    <property type="molecule type" value="Genomic_DNA"/>
</dbReference>
<keyword evidence="2" id="KW-0430">Lectin</keyword>
<dbReference type="PANTHER" id="PTHR31263:SF44">
    <property type="entry name" value="OS04G0481200 PROTEIN"/>
    <property type="match status" value="1"/>
</dbReference>
<proteinExistence type="predicted"/>
<protein>
    <submittedName>
        <fullName evidence="2">Ricin-type beta-trefoil lectin domain-containing protein</fullName>
    </submittedName>
</protein>
<dbReference type="Gene3D" id="2.80.10.50">
    <property type="match status" value="1"/>
</dbReference>
<dbReference type="PANTHER" id="PTHR31263">
    <property type="entry name" value="CELLULASE FAMILY PROTEIN (AFU_ORTHOLOGUE AFUA_5G14560)"/>
    <property type="match status" value="1"/>
</dbReference>
<evidence type="ECO:0000313" key="2">
    <source>
        <dbReference type="EMBL" id="KAF3337376.1"/>
    </source>
</evidence>
<name>A0A833VG40_9POAL</name>
<feature type="compositionally biased region" description="Basic and acidic residues" evidence="1">
    <location>
        <begin position="22"/>
        <end position="37"/>
    </location>
</feature>
<dbReference type="Proteomes" id="UP000623129">
    <property type="component" value="Unassembled WGS sequence"/>
</dbReference>
<feature type="region of interest" description="Disordered" evidence="1">
    <location>
        <begin position="156"/>
        <end position="181"/>
    </location>
</feature>
<gene>
    <name evidence="2" type="ORF">FCM35_KLT17963</name>
</gene>
<evidence type="ECO:0000256" key="1">
    <source>
        <dbReference type="SAM" id="MobiDB-lite"/>
    </source>
</evidence>
<dbReference type="SUPFAM" id="SSF50370">
    <property type="entry name" value="Ricin B-like lectins"/>
    <property type="match status" value="1"/>
</dbReference>
<keyword evidence="3" id="KW-1185">Reference proteome</keyword>
<dbReference type="GO" id="GO:0030246">
    <property type="term" value="F:carbohydrate binding"/>
    <property type="evidence" value="ECO:0007669"/>
    <property type="project" value="UniProtKB-KW"/>
</dbReference>
<dbReference type="AlphaFoldDB" id="A0A833VG40"/>
<feature type="compositionally biased region" description="Basic residues" evidence="1">
    <location>
        <begin position="38"/>
        <end position="48"/>
    </location>
</feature>
<comment type="caution">
    <text evidence="2">The sequence shown here is derived from an EMBL/GenBank/DDBJ whole genome shotgun (WGS) entry which is preliminary data.</text>
</comment>
<evidence type="ECO:0000313" key="3">
    <source>
        <dbReference type="Proteomes" id="UP000623129"/>
    </source>
</evidence>
<dbReference type="OrthoDB" id="1729224at2759"/>
<reference evidence="2" key="1">
    <citation type="submission" date="2020-01" db="EMBL/GenBank/DDBJ databases">
        <title>Genome sequence of Kobresia littledalei, the first chromosome-level genome in the family Cyperaceae.</title>
        <authorList>
            <person name="Qu G."/>
        </authorList>
    </citation>
    <scope>NUCLEOTIDE SEQUENCE</scope>
    <source>
        <strain evidence="2">C.B.Clarke</strain>
        <tissue evidence="2">Leaf</tissue>
    </source>
</reference>
<organism evidence="2 3">
    <name type="scientific">Carex littledalei</name>
    <dbReference type="NCBI Taxonomy" id="544730"/>
    <lineage>
        <taxon>Eukaryota</taxon>
        <taxon>Viridiplantae</taxon>
        <taxon>Streptophyta</taxon>
        <taxon>Embryophyta</taxon>
        <taxon>Tracheophyta</taxon>
        <taxon>Spermatophyta</taxon>
        <taxon>Magnoliopsida</taxon>
        <taxon>Liliopsida</taxon>
        <taxon>Poales</taxon>
        <taxon>Cyperaceae</taxon>
        <taxon>Cyperoideae</taxon>
        <taxon>Cariceae</taxon>
        <taxon>Carex</taxon>
        <taxon>Carex subgen. Euthyceras</taxon>
    </lineage>
</organism>